<keyword evidence="1" id="KW-0597">Phosphoprotein</keyword>
<dbReference type="PROSITE" id="PS50801">
    <property type="entry name" value="STAS"/>
    <property type="match status" value="1"/>
</dbReference>
<protein>
    <submittedName>
        <fullName evidence="3">Anti-sigma-factor antagonist</fullName>
    </submittedName>
</protein>
<dbReference type="InterPro" id="IPR036513">
    <property type="entry name" value="STAS_dom_sf"/>
</dbReference>
<comment type="caution">
    <text evidence="3">The sequence shown here is derived from an EMBL/GenBank/DDBJ whole genome shotgun (WGS) entry which is preliminary data.</text>
</comment>
<sequence length="291" mass="32725">MTEAVDFNVARWLEAQQEAVLDAWMSDIVSRWKKNYLHVVDTEHLHLQSRQLLEEIRKLFVENPNEFWEPTPDSKIVVLIRSLSTQRAKQGFKPADSTFYVLSLKRVLWRRLLQDRIAENKVALATCLAMIENVIDRLTLLIYEVYVETRERLIAQQSLSLLELSTPVVRLWDRVLMVPLIGVMDTQRARQTTERLLEAIAKYEATVAILDVTGVPVLDTSVAGHIMKTIAAAQMLGARVVMTGISPDGAQTLVKLGVDFSVVTTRATLRAGVAESLLLVGKRIVAVKDAP</sequence>
<evidence type="ECO:0000313" key="3">
    <source>
        <dbReference type="EMBL" id="CDH46871.1"/>
    </source>
</evidence>
<keyword evidence="4" id="KW-1185">Reference proteome</keyword>
<dbReference type="InterPro" id="IPR051932">
    <property type="entry name" value="Bact_StressResp_Reg"/>
</dbReference>
<dbReference type="Pfam" id="PF14361">
    <property type="entry name" value="RsbRD_N"/>
    <property type="match status" value="1"/>
</dbReference>
<dbReference type="InterPro" id="IPR002645">
    <property type="entry name" value="STAS_dom"/>
</dbReference>
<evidence type="ECO:0000313" key="4">
    <source>
        <dbReference type="Proteomes" id="UP000019184"/>
    </source>
</evidence>
<accession>A0A7U7GEG6</accession>
<dbReference type="RefSeq" id="WP_034435580.1">
    <property type="nucleotide sequence ID" value="NZ_CBTK010000280.1"/>
</dbReference>
<dbReference type="Gene3D" id="3.30.750.24">
    <property type="entry name" value="STAS domain"/>
    <property type="match status" value="1"/>
</dbReference>
<dbReference type="PANTHER" id="PTHR33745:SF3">
    <property type="entry name" value="RSBT CO-ANTAGONIST PROTEIN RSBRC"/>
    <property type="match status" value="1"/>
</dbReference>
<dbReference type="CDD" id="cd07041">
    <property type="entry name" value="STAS_RsbR_RsbS_like"/>
    <property type="match status" value="1"/>
</dbReference>
<gene>
    <name evidence="3" type="ORF">BN874_630017</name>
</gene>
<organism evidence="3 4">
    <name type="scientific">Candidatus Contendobacter odensis Run_B_J11</name>
    <dbReference type="NCBI Taxonomy" id="1400861"/>
    <lineage>
        <taxon>Bacteria</taxon>
        <taxon>Pseudomonadati</taxon>
        <taxon>Pseudomonadota</taxon>
        <taxon>Gammaproteobacteria</taxon>
        <taxon>Candidatus Competibacteraceae</taxon>
        <taxon>Candidatus Contendibacter</taxon>
    </lineage>
</organism>
<dbReference type="SUPFAM" id="SSF52091">
    <property type="entry name" value="SpoIIaa-like"/>
    <property type="match status" value="1"/>
</dbReference>
<evidence type="ECO:0000256" key="1">
    <source>
        <dbReference type="ARBA" id="ARBA00022553"/>
    </source>
</evidence>
<dbReference type="AlphaFoldDB" id="A0A7U7GEG6"/>
<dbReference type="Pfam" id="PF01740">
    <property type="entry name" value="STAS"/>
    <property type="match status" value="1"/>
</dbReference>
<dbReference type="OrthoDB" id="9800154at2"/>
<dbReference type="EMBL" id="CBTK010000280">
    <property type="protein sequence ID" value="CDH46871.1"/>
    <property type="molecule type" value="Genomic_DNA"/>
</dbReference>
<proteinExistence type="predicted"/>
<dbReference type="PANTHER" id="PTHR33745">
    <property type="entry name" value="RSBT ANTAGONIST PROTEIN RSBS-RELATED"/>
    <property type="match status" value="1"/>
</dbReference>
<feature type="domain" description="STAS" evidence="2">
    <location>
        <begin position="165"/>
        <end position="276"/>
    </location>
</feature>
<dbReference type="InterPro" id="IPR025751">
    <property type="entry name" value="RsbRD_N_dom"/>
</dbReference>
<reference evidence="3 4" key="1">
    <citation type="journal article" date="2014" name="ISME J.">
        <title>Candidatus Competibacter-lineage genomes retrieved from metagenomes reveal functional metabolic diversity.</title>
        <authorList>
            <person name="McIlroy S.J."/>
            <person name="Albertsen M."/>
            <person name="Andresen E.K."/>
            <person name="Saunders A.M."/>
            <person name="Kristiansen R."/>
            <person name="Stokholm-Bjerregaard M."/>
            <person name="Nielsen K.L."/>
            <person name="Nielsen P.H."/>
        </authorList>
    </citation>
    <scope>NUCLEOTIDE SEQUENCE [LARGE SCALE GENOMIC DNA]</scope>
    <source>
        <strain evidence="3 4">Run_B_J11</strain>
    </source>
</reference>
<evidence type="ECO:0000259" key="2">
    <source>
        <dbReference type="PROSITE" id="PS50801"/>
    </source>
</evidence>
<dbReference type="Proteomes" id="UP000019184">
    <property type="component" value="Unassembled WGS sequence"/>
</dbReference>
<name>A0A7U7GEG6_9GAMM</name>